<dbReference type="InParanoid" id="B0WDW9"/>
<dbReference type="STRING" id="7176.B0WDW9"/>
<name>B0WDW9_CULQU</name>
<dbReference type="VEuPathDB" id="VectorBase:CQUJHB017276"/>
<dbReference type="PROSITE" id="PS50184">
    <property type="entry name" value="VWFC_2"/>
    <property type="match status" value="1"/>
</dbReference>
<evidence type="ECO:0000256" key="1">
    <source>
        <dbReference type="ARBA" id="ARBA00022741"/>
    </source>
</evidence>
<dbReference type="VEuPathDB" id="VectorBase:CPIJ005093"/>
<keyword evidence="1" id="KW-0547">Nucleotide-binding</keyword>
<sequence length="507" mass="54801">MGKSNHRLLRLIGLIGLQCSLMMVLVAVCEAQTSGISSSGEDLSTTTAEASTTILTNAIDPDQSSSTVIPLDVLPLSNSTTPGHENDVTTITTTKESLESGAPSTESSTLTTTTTTTSHLTSSESGANEVSTESELLDQVTARQSADNKPVLLHVKSSEEVANDRDPANPPSILNHFVPGGESSSEELLKMSEGSKEVEVTPRGRSISFGAEGPINFVTAPDLATTLGPSSTTTTTARSAAHTELGDLSDISMEEEEEEDGGSKTKKTGDDVMNAVSHHSTTEGPQVMAGRDLETAMMMVVDECIYNGVEYKTNQTVDRGCDERCVCEEDGKWRCEPRCPRPLIKRGKTLPEAGCYESPSKTDECCAKLVCPSERLVDGRSDDRAVVVLDYQRKGKRPVIKTTTRQTYFLLVIGLVVPEKLKPGDESEEGLVRRISSWTLPAEYDALVKAMEVDERPTEHYSDIGGLDKQIQELIEAVVLPMTHRDMFKILGIHPPKGVLHAFGWCL</sequence>
<feature type="domain" description="VWFC" evidence="5">
    <location>
        <begin position="302"/>
        <end position="372"/>
    </location>
</feature>
<dbReference type="AlphaFoldDB" id="B0WDW9"/>
<feature type="compositionally biased region" description="Basic and acidic residues" evidence="3">
    <location>
        <begin position="261"/>
        <end position="270"/>
    </location>
</feature>
<protein>
    <recommendedName>
        <fullName evidence="5">VWFC domain-containing protein</fullName>
    </recommendedName>
</protein>
<feature type="chain" id="PRO_5014566664" description="VWFC domain-containing protein" evidence="4">
    <location>
        <begin position="32"/>
        <end position="507"/>
    </location>
</feature>
<evidence type="ECO:0000313" key="7">
    <source>
        <dbReference type="EnsemblMetazoa" id="CPIJ005093-PA"/>
    </source>
</evidence>
<accession>B0WDW9</accession>
<dbReference type="InterPro" id="IPR001007">
    <property type="entry name" value="VWF_dom"/>
</dbReference>
<dbReference type="eggNOG" id="KOG0652">
    <property type="taxonomic scope" value="Eukaryota"/>
</dbReference>
<dbReference type="HOGENOM" id="CLU_537777_0_0_1"/>
<dbReference type="OrthoDB" id="7790848at2759"/>
<proteinExistence type="predicted"/>
<dbReference type="Proteomes" id="UP000002320">
    <property type="component" value="Unassembled WGS sequence"/>
</dbReference>
<evidence type="ECO:0000313" key="8">
    <source>
        <dbReference type="Proteomes" id="UP000002320"/>
    </source>
</evidence>
<feature type="region of interest" description="Disordered" evidence="3">
    <location>
        <begin position="93"/>
        <end position="136"/>
    </location>
</feature>
<evidence type="ECO:0000256" key="3">
    <source>
        <dbReference type="SAM" id="MobiDB-lite"/>
    </source>
</evidence>
<dbReference type="KEGG" id="cqu:CpipJ_CPIJ005093"/>
<dbReference type="EMBL" id="DS231902">
    <property type="protein sequence ID" value="EDS45050.1"/>
    <property type="molecule type" value="Genomic_DNA"/>
</dbReference>
<organism>
    <name type="scientific">Culex quinquefasciatus</name>
    <name type="common">Southern house mosquito</name>
    <name type="synonym">Culex pungens</name>
    <dbReference type="NCBI Taxonomy" id="7176"/>
    <lineage>
        <taxon>Eukaryota</taxon>
        <taxon>Metazoa</taxon>
        <taxon>Ecdysozoa</taxon>
        <taxon>Arthropoda</taxon>
        <taxon>Hexapoda</taxon>
        <taxon>Insecta</taxon>
        <taxon>Pterygota</taxon>
        <taxon>Neoptera</taxon>
        <taxon>Endopterygota</taxon>
        <taxon>Diptera</taxon>
        <taxon>Nematocera</taxon>
        <taxon>Culicoidea</taxon>
        <taxon>Culicidae</taxon>
        <taxon>Culicinae</taxon>
        <taxon>Culicini</taxon>
        <taxon>Culex</taxon>
        <taxon>Culex</taxon>
    </lineage>
</organism>
<evidence type="ECO:0000256" key="4">
    <source>
        <dbReference type="SAM" id="SignalP"/>
    </source>
</evidence>
<gene>
    <name evidence="7" type="primary">6036957</name>
    <name evidence="6" type="ORF">CpipJ_CPIJ005093</name>
</gene>
<dbReference type="SUPFAM" id="SSF57603">
    <property type="entry name" value="FnI-like domain"/>
    <property type="match status" value="1"/>
</dbReference>
<dbReference type="EnsemblMetazoa" id="CPIJ005093-RA">
    <property type="protein sequence ID" value="CPIJ005093-PA"/>
    <property type="gene ID" value="CPIJ005093"/>
</dbReference>
<dbReference type="InterPro" id="IPR027417">
    <property type="entry name" value="P-loop_NTPase"/>
</dbReference>
<reference evidence="6" key="1">
    <citation type="submission" date="2007-03" db="EMBL/GenBank/DDBJ databases">
        <title>Annotation of Culex pipiens quinquefasciatus.</title>
        <authorList>
            <consortium name="The Broad Institute Genome Sequencing Platform"/>
            <person name="Atkinson P.W."/>
            <person name="Hemingway J."/>
            <person name="Christensen B.M."/>
            <person name="Higgs S."/>
            <person name="Kodira C."/>
            <person name="Hannick L."/>
            <person name="Megy K."/>
            <person name="O'Leary S."/>
            <person name="Pearson M."/>
            <person name="Haas B.J."/>
            <person name="Mauceli E."/>
            <person name="Wortman J.R."/>
            <person name="Lee N.H."/>
            <person name="Guigo R."/>
            <person name="Stanke M."/>
            <person name="Alvarado L."/>
            <person name="Amedeo P."/>
            <person name="Antoine C.H."/>
            <person name="Arensburger P."/>
            <person name="Bidwell S.L."/>
            <person name="Crawford M."/>
            <person name="Camaro F."/>
            <person name="Devon K."/>
            <person name="Engels R."/>
            <person name="Hammond M."/>
            <person name="Howarth C."/>
            <person name="Koehrsen M."/>
            <person name="Lawson D."/>
            <person name="Montgomery P."/>
            <person name="Nene V."/>
            <person name="Nusbaum C."/>
            <person name="Puiu D."/>
            <person name="Romero-Severson J."/>
            <person name="Severson D.W."/>
            <person name="Shumway M."/>
            <person name="Sisk P."/>
            <person name="Stolte C."/>
            <person name="Zeng Q."/>
            <person name="Eisenstadt E."/>
            <person name="Fraser-Liggett C."/>
            <person name="Strausberg R."/>
            <person name="Galagan J."/>
            <person name="Birren B."/>
            <person name="Collins F.H."/>
        </authorList>
    </citation>
    <scope>NUCLEOTIDE SEQUENCE [LARGE SCALE GENOMIC DNA]</scope>
    <source>
        <strain evidence="6">JHB</strain>
    </source>
</reference>
<dbReference type="Gene3D" id="3.40.50.300">
    <property type="entry name" value="P-loop containing nucleotide triphosphate hydrolases"/>
    <property type="match status" value="1"/>
</dbReference>
<evidence type="ECO:0000259" key="5">
    <source>
        <dbReference type="PROSITE" id="PS50184"/>
    </source>
</evidence>
<feature type="signal peptide" evidence="4">
    <location>
        <begin position="1"/>
        <end position="31"/>
    </location>
</feature>
<dbReference type="VEuPathDB" id="VectorBase:CQUJHB015445"/>
<dbReference type="InterPro" id="IPR050221">
    <property type="entry name" value="26S_Proteasome_ATPase"/>
</dbReference>
<keyword evidence="4" id="KW-0732">Signal</keyword>
<keyword evidence="8" id="KW-1185">Reference proteome</keyword>
<evidence type="ECO:0000256" key="2">
    <source>
        <dbReference type="ARBA" id="ARBA00022840"/>
    </source>
</evidence>
<feature type="compositionally biased region" description="Low complexity" evidence="3">
    <location>
        <begin position="104"/>
        <end position="125"/>
    </location>
</feature>
<evidence type="ECO:0000313" key="6">
    <source>
        <dbReference type="EMBL" id="EDS45050.1"/>
    </source>
</evidence>
<feature type="compositionally biased region" description="Low complexity" evidence="3">
    <location>
        <begin position="226"/>
        <end position="243"/>
    </location>
</feature>
<dbReference type="PANTHER" id="PTHR23073">
    <property type="entry name" value="26S PROTEASOME REGULATORY SUBUNIT"/>
    <property type="match status" value="1"/>
</dbReference>
<reference evidence="7" key="2">
    <citation type="submission" date="2021-02" db="UniProtKB">
        <authorList>
            <consortium name="EnsemblMetazoa"/>
        </authorList>
    </citation>
    <scope>IDENTIFICATION</scope>
    <source>
        <strain evidence="7">JHB</strain>
    </source>
</reference>
<feature type="region of interest" description="Disordered" evidence="3">
    <location>
        <begin position="226"/>
        <end position="271"/>
    </location>
</feature>
<keyword evidence="2" id="KW-0067">ATP-binding</keyword>
<dbReference type="GO" id="GO:0005524">
    <property type="term" value="F:ATP binding"/>
    <property type="evidence" value="ECO:0007669"/>
    <property type="project" value="UniProtKB-KW"/>
</dbReference>